<dbReference type="AlphaFoldDB" id="A0A815TFM5"/>
<name>A0A815TFM5_ADIRI</name>
<dbReference type="EMBL" id="CAJNOJ010000662">
    <property type="protein sequence ID" value="CAF1505815.1"/>
    <property type="molecule type" value="Genomic_DNA"/>
</dbReference>
<evidence type="ECO:0000256" key="1">
    <source>
        <dbReference type="SAM" id="Phobius"/>
    </source>
</evidence>
<evidence type="ECO:0000313" key="2">
    <source>
        <dbReference type="EMBL" id="CAF1505815.1"/>
    </source>
</evidence>
<organism evidence="2 3">
    <name type="scientific">Adineta ricciae</name>
    <name type="common">Rotifer</name>
    <dbReference type="NCBI Taxonomy" id="249248"/>
    <lineage>
        <taxon>Eukaryota</taxon>
        <taxon>Metazoa</taxon>
        <taxon>Spiralia</taxon>
        <taxon>Gnathifera</taxon>
        <taxon>Rotifera</taxon>
        <taxon>Eurotatoria</taxon>
        <taxon>Bdelloidea</taxon>
        <taxon>Adinetida</taxon>
        <taxon>Adinetidae</taxon>
        <taxon>Adineta</taxon>
    </lineage>
</organism>
<feature type="transmembrane region" description="Helical" evidence="1">
    <location>
        <begin position="118"/>
        <end position="143"/>
    </location>
</feature>
<sequence>MMRDWSTFYELHKQDSIVSASLTEDGLITRTWQSVDCNKNTLKIKEIKSVDFVCKLVRLIDIFNIIVKTSILVQHNRSRKKNEDEDEMEDPTEFNLLHDDHLMKSNGKIPKASRYPTLFLLIIGGLGLLCLISAVILTIIGSLGLRDYGFANNPLIAGIILFGIGGAFSIVACISAGLKK</sequence>
<proteinExistence type="predicted"/>
<keyword evidence="1" id="KW-0812">Transmembrane</keyword>
<dbReference type="Proteomes" id="UP000663852">
    <property type="component" value="Unassembled WGS sequence"/>
</dbReference>
<comment type="caution">
    <text evidence="2">The sequence shown here is derived from an EMBL/GenBank/DDBJ whole genome shotgun (WGS) entry which is preliminary data.</text>
</comment>
<reference evidence="2" key="1">
    <citation type="submission" date="2021-02" db="EMBL/GenBank/DDBJ databases">
        <authorList>
            <person name="Nowell W R."/>
        </authorList>
    </citation>
    <scope>NUCLEOTIDE SEQUENCE</scope>
</reference>
<gene>
    <name evidence="2" type="ORF">EDS130_LOCUS42922</name>
</gene>
<keyword evidence="1" id="KW-1133">Transmembrane helix</keyword>
<keyword evidence="1" id="KW-0472">Membrane</keyword>
<feature type="transmembrane region" description="Helical" evidence="1">
    <location>
        <begin position="155"/>
        <end position="178"/>
    </location>
</feature>
<evidence type="ECO:0000313" key="3">
    <source>
        <dbReference type="Proteomes" id="UP000663852"/>
    </source>
</evidence>
<protein>
    <submittedName>
        <fullName evidence="2">Uncharacterized protein</fullName>
    </submittedName>
</protein>
<accession>A0A815TFM5</accession>